<dbReference type="HOGENOM" id="CLU_781275_0_0_1"/>
<dbReference type="PANTHER" id="PTHR46891">
    <property type="entry name" value="SERPENTINE RECEPTOR, CLASS H-RELATED"/>
    <property type="match status" value="1"/>
</dbReference>
<dbReference type="OMA" id="YNNCVPK"/>
<dbReference type="PANTHER" id="PTHR46891:SF13">
    <property type="entry name" value="SERPENTINE RECEPTOR, CLASS H"/>
    <property type="match status" value="1"/>
</dbReference>
<reference evidence="3" key="1">
    <citation type="submission" date="2011-07" db="EMBL/GenBank/DDBJ databases">
        <authorList>
            <consortium name="Caenorhabditis brenneri Sequencing and Analysis Consortium"/>
            <person name="Wilson R.K."/>
        </authorList>
    </citation>
    <scope>NUCLEOTIDE SEQUENCE [LARGE SCALE GENOMIC DNA]</scope>
    <source>
        <strain evidence="3">PB2801</strain>
    </source>
</reference>
<keyword evidence="3" id="KW-1185">Reference proteome</keyword>
<evidence type="ECO:0000256" key="1">
    <source>
        <dbReference type="SAM" id="Phobius"/>
    </source>
</evidence>
<feature type="transmembrane region" description="Helical" evidence="1">
    <location>
        <begin position="332"/>
        <end position="357"/>
    </location>
</feature>
<name>G0NMU2_CAEBE</name>
<sequence>MFLQKSMHILNEERMPSASGHNYFSRKKMNSVEPLNPLLSSTYPHFFQYKSGGNWDWKLISVIQESSLKKDFDFPKLFANIIPKMSSNCEPEPSTTGILLVLKITPLIALPFFIFAGYILAFKSSKHLQPTKRAYAYFLISKFASLLFLSAGIAPILHTPSWGFQCTGFLQIFDAVNPMWSIIGSMYCHLVMLFFLVQVINTRCEVIEKLSAMAYEEEKKMFFLIRALLKVLYFFILFSFWCLLLTLGFGEEDVQRRLRQTAEKNKAKGAACPTFFFLDTESWRLIVSIISIVFLLIIFLVFSIGYLSGVYHILKKSKMKISKKFWKIQTGFLSLLGIQVTLLFCFLLFLPVCFLALKTPGSESTSLTILLFIAHHGTVSTITFTIAHRFVRSRILRVYNNCVPKPHRVGIIIDTDRLDYQSTAQTQVFTVITDTTTV</sequence>
<dbReference type="InParanoid" id="G0NMU2"/>
<protein>
    <submittedName>
        <fullName evidence="2">Uncharacterized protein</fullName>
    </submittedName>
</protein>
<feature type="transmembrane region" description="Helical" evidence="1">
    <location>
        <begin position="178"/>
        <end position="200"/>
    </location>
</feature>
<dbReference type="EMBL" id="GL379912">
    <property type="protein sequence ID" value="EGT34368.1"/>
    <property type="molecule type" value="Genomic_DNA"/>
</dbReference>
<evidence type="ECO:0000313" key="2">
    <source>
        <dbReference type="EMBL" id="EGT34368.1"/>
    </source>
</evidence>
<keyword evidence="1" id="KW-1133">Transmembrane helix</keyword>
<proteinExistence type="predicted"/>
<accession>G0NMU2</accession>
<keyword evidence="1" id="KW-0812">Transmembrane</keyword>
<dbReference type="eggNOG" id="ENOG502TFSU">
    <property type="taxonomic scope" value="Eukaryota"/>
</dbReference>
<dbReference type="AlphaFoldDB" id="G0NMU2"/>
<keyword evidence="1" id="KW-0472">Membrane</keyword>
<dbReference type="FunCoup" id="G0NMU2">
    <property type="interactions" value="1049"/>
</dbReference>
<dbReference type="OrthoDB" id="5831819at2759"/>
<dbReference type="Pfam" id="PF10318">
    <property type="entry name" value="7TM_GPCR_Srh"/>
    <property type="match status" value="1"/>
</dbReference>
<evidence type="ECO:0000313" key="3">
    <source>
        <dbReference type="Proteomes" id="UP000008068"/>
    </source>
</evidence>
<feature type="transmembrane region" description="Helical" evidence="1">
    <location>
        <begin position="100"/>
        <end position="122"/>
    </location>
</feature>
<dbReference type="Proteomes" id="UP000008068">
    <property type="component" value="Unassembled WGS sequence"/>
</dbReference>
<dbReference type="InterPro" id="IPR019422">
    <property type="entry name" value="7TM_GPCR_serpentine_rcpt_Srh"/>
</dbReference>
<organism evidence="3">
    <name type="scientific">Caenorhabditis brenneri</name>
    <name type="common">Nematode worm</name>
    <dbReference type="NCBI Taxonomy" id="135651"/>
    <lineage>
        <taxon>Eukaryota</taxon>
        <taxon>Metazoa</taxon>
        <taxon>Ecdysozoa</taxon>
        <taxon>Nematoda</taxon>
        <taxon>Chromadorea</taxon>
        <taxon>Rhabditida</taxon>
        <taxon>Rhabditina</taxon>
        <taxon>Rhabditomorpha</taxon>
        <taxon>Rhabditoidea</taxon>
        <taxon>Rhabditidae</taxon>
        <taxon>Peloderinae</taxon>
        <taxon>Caenorhabditis</taxon>
    </lineage>
</organism>
<feature type="transmembrane region" description="Helical" evidence="1">
    <location>
        <begin position="369"/>
        <end position="387"/>
    </location>
</feature>
<feature type="transmembrane region" description="Helical" evidence="1">
    <location>
        <begin position="285"/>
        <end position="311"/>
    </location>
</feature>
<feature type="transmembrane region" description="Helical" evidence="1">
    <location>
        <begin position="221"/>
        <end position="249"/>
    </location>
</feature>
<feature type="transmembrane region" description="Helical" evidence="1">
    <location>
        <begin position="134"/>
        <end position="158"/>
    </location>
</feature>
<gene>
    <name evidence="2" type="ORF">CAEBREN_18410</name>
</gene>